<keyword evidence="2" id="KW-0805">Transcription regulation</keyword>
<gene>
    <name evidence="7" type="ORF">S7S_12215</name>
</gene>
<dbReference type="STRING" id="391936.S7S_12215"/>
<dbReference type="SUPFAM" id="SSF48498">
    <property type="entry name" value="Tetracyclin repressor-like, C-terminal domain"/>
    <property type="match status" value="1"/>
</dbReference>
<dbReference type="OrthoDB" id="5816932at2"/>
<feature type="domain" description="HTH tetR-type" evidence="6">
    <location>
        <begin position="9"/>
        <end position="69"/>
    </location>
</feature>
<evidence type="ECO:0000259" key="6">
    <source>
        <dbReference type="PROSITE" id="PS50977"/>
    </source>
</evidence>
<dbReference type="GO" id="GO:0003700">
    <property type="term" value="F:DNA-binding transcription factor activity"/>
    <property type="evidence" value="ECO:0007669"/>
    <property type="project" value="TreeGrafter"/>
</dbReference>
<dbReference type="InterPro" id="IPR013572">
    <property type="entry name" value="Tscrpt_reg_MAATS_C"/>
</dbReference>
<dbReference type="AlphaFoldDB" id="A0A0B4XQ20"/>
<evidence type="ECO:0000313" key="7">
    <source>
        <dbReference type="EMBL" id="AJD48855.1"/>
    </source>
</evidence>
<dbReference type="Gene3D" id="1.10.357.10">
    <property type="entry name" value="Tetracycline Repressor, domain 2"/>
    <property type="match status" value="1"/>
</dbReference>
<dbReference type="PANTHER" id="PTHR30055:SF240">
    <property type="entry name" value="HTH-TYPE TRANSCRIPTIONAL REGULATOR ACRR"/>
    <property type="match status" value="1"/>
</dbReference>
<evidence type="ECO:0000256" key="2">
    <source>
        <dbReference type="ARBA" id="ARBA00023015"/>
    </source>
</evidence>
<evidence type="ECO:0000256" key="5">
    <source>
        <dbReference type="PROSITE-ProRule" id="PRU00335"/>
    </source>
</evidence>
<evidence type="ECO:0000313" key="8">
    <source>
        <dbReference type="Proteomes" id="UP000006764"/>
    </source>
</evidence>
<dbReference type="PANTHER" id="PTHR30055">
    <property type="entry name" value="HTH-TYPE TRANSCRIPTIONAL REGULATOR RUTR"/>
    <property type="match status" value="1"/>
</dbReference>
<dbReference type="Pfam" id="PF08361">
    <property type="entry name" value="TetR_C_2"/>
    <property type="match status" value="1"/>
</dbReference>
<dbReference type="InterPro" id="IPR009057">
    <property type="entry name" value="Homeodomain-like_sf"/>
</dbReference>
<dbReference type="GO" id="GO:0000976">
    <property type="term" value="F:transcription cis-regulatory region binding"/>
    <property type="evidence" value="ECO:0007669"/>
    <property type="project" value="TreeGrafter"/>
</dbReference>
<keyword evidence="1" id="KW-0678">Repressor</keyword>
<dbReference type="RefSeq" id="WP_008736705.1">
    <property type="nucleotide sequence ID" value="NZ_CP004387.1"/>
</dbReference>
<dbReference type="KEGG" id="apac:S7S_12215"/>
<sequence>MRKTREDTEKTRLGVIAAALKLFSSNGYSRTTLNMIATEAGFSRGPIYWHFRNKDELFEAVLQYSQEPLQQLVEQALASADPVAGITLFIDEWFRLLVEDRWYRQSFEILLNKTELTDSMAATIRRERQLTRSMVEMLSRRLAEAADAGQLTLTDTAEDVALLLYSTLMGITQSWLFSPRLFSLAQQTPFFRRRLLALAGVTPGARTAAQAPDKAHRS</sequence>
<protein>
    <submittedName>
        <fullName evidence="7">Transcriptional regulator TtgR</fullName>
    </submittedName>
</protein>
<feature type="DNA-binding region" description="H-T-H motif" evidence="5">
    <location>
        <begin position="32"/>
        <end position="51"/>
    </location>
</feature>
<dbReference type="EMBL" id="CP004387">
    <property type="protein sequence ID" value="AJD48855.1"/>
    <property type="molecule type" value="Genomic_DNA"/>
</dbReference>
<dbReference type="Pfam" id="PF00440">
    <property type="entry name" value="TetR_N"/>
    <property type="match status" value="1"/>
</dbReference>
<organism evidence="7 8">
    <name type="scientific">Isoalcanivorax pacificus W11-5</name>
    <dbReference type="NCBI Taxonomy" id="391936"/>
    <lineage>
        <taxon>Bacteria</taxon>
        <taxon>Pseudomonadati</taxon>
        <taxon>Pseudomonadota</taxon>
        <taxon>Gammaproteobacteria</taxon>
        <taxon>Oceanospirillales</taxon>
        <taxon>Alcanivoracaceae</taxon>
        <taxon>Isoalcanivorax</taxon>
    </lineage>
</organism>
<dbReference type="HOGENOM" id="CLU_069356_12_3_6"/>
<keyword evidence="8" id="KW-1185">Reference proteome</keyword>
<dbReference type="Proteomes" id="UP000006764">
    <property type="component" value="Chromosome"/>
</dbReference>
<name>A0A0B4XQ20_9GAMM</name>
<evidence type="ECO:0000256" key="3">
    <source>
        <dbReference type="ARBA" id="ARBA00023125"/>
    </source>
</evidence>
<dbReference type="InterPro" id="IPR001647">
    <property type="entry name" value="HTH_TetR"/>
</dbReference>
<keyword evidence="4" id="KW-0804">Transcription</keyword>
<keyword evidence="3 5" id="KW-0238">DNA-binding</keyword>
<dbReference type="SUPFAM" id="SSF46689">
    <property type="entry name" value="Homeodomain-like"/>
    <property type="match status" value="1"/>
</dbReference>
<accession>A0A0B4XQ20</accession>
<reference evidence="7 8" key="1">
    <citation type="journal article" date="2012" name="J. Bacteriol.">
        <title>Genome sequence of an alkane-degrading bacterium, Alcanivorax pacificus type strain W11-5, isolated from deep sea sediment.</title>
        <authorList>
            <person name="Lai Q."/>
            <person name="Shao Z."/>
        </authorList>
    </citation>
    <scope>NUCLEOTIDE SEQUENCE [LARGE SCALE GENOMIC DNA]</scope>
    <source>
        <strain evidence="7 8">W11-5</strain>
    </source>
</reference>
<dbReference type="PRINTS" id="PR00455">
    <property type="entry name" value="HTHTETR"/>
</dbReference>
<dbReference type="InterPro" id="IPR050109">
    <property type="entry name" value="HTH-type_TetR-like_transc_reg"/>
</dbReference>
<dbReference type="InterPro" id="IPR036271">
    <property type="entry name" value="Tet_transcr_reg_TetR-rel_C_sf"/>
</dbReference>
<evidence type="ECO:0000256" key="1">
    <source>
        <dbReference type="ARBA" id="ARBA00022491"/>
    </source>
</evidence>
<evidence type="ECO:0000256" key="4">
    <source>
        <dbReference type="ARBA" id="ARBA00023163"/>
    </source>
</evidence>
<proteinExistence type="predicted"/>
<dbReference type="PROSITE" id="PS50977">
    <property type="entry name" value="HTH_TETR_2"/>
    <property type="match status" value="1"/>
</dbReference>